<gene>
    <name evidence="8" type="ORF">CBF35_12820</name>
</gene>
<keyword evidence="2 5" id="KW-0645">Protease</keyword>
<evidence type="ECO:0000256" key="1">
    <source>
        <dbReference type="ARBA" id="ARBA00009179"/>
    </source>
</evidence>
<dbReference type="InterPro" id="IPR036366">
    <property type="entry name" value="PGBDSf"/>
</dbReference>
<comment type="caution">
    <text evidence="8">The sequence shown here is derived from an EMBL/GenBank/DDBJ whole genome shotgun (WGS) entry which is preliminary data.</text>
</comment>
<feature type="domain" description="PDZ" evidence="6">
    <location>
        <begin position="82"/>
        <end position="154"/>
    </location>
</feature>
<dbReference type="PANTHER" id="PTHR32060">
    <property type="entry name" value="TAIL-SPECIFIC PROTEASE"/>
    <property type="match status" value="1"/>
</dbReference>
<proteinExistence type="inferred from homology"/>
<dbReference type="InterPro" id="IPR036034">
    <property type="entry name" value="PDZ_sf"/>
</dbReference>
<evidence type="ECO:0000259" key="7">
    <source>
        <dbReference type="SMART" id="SM00245"/>
    </source>
</evidence>
<evidence type="ECO:0000259" key="6">
    <source>
        <dbReference type="SMART" id="SM00228"/>
    </source>
</evidence>
<dbReference type="NCBIfam" id="TIGR00225">
    <property type="entry name" value="prc"/>
    <property type="match status" value="1"/>
</dbReference>
<keyword evidence="9" id="KW-1185">Reference proteome</keyword>
<comment type="similarity">
    <text evidence="1 5">Belongs to the peptidase S41A family.</text>
</comment>
<dbReference type="SUPFAM" id="SSF47090">
    <property type="entry name" value="PGBD-like"/>
    <property type="match status" value="1"/>
</dbReference>
<dbReference type="Gene3D" id="3.90.226.10">
    <property type="entry name" value="2-enoyl-CoA Hydratase, Chain A, domain 1"/>
    <property type="match status" value="1"/>
</dbReference>
<keyword evidence="4 5" id="KW-0720">Serine protease</keyword>
<name>A0A429ZFV9_9ENTE</name>
<dbReference type="GO" id="GO:0004175">
    <property type="term" value="F:endopeptidase activity"/>
    <property type="evidence" value="ECO:0007669"/>
    <property type="project" value="TreeGrafter"/>
</dbReference>
<dbReference type="InterPro" id="IPR001478">
    <property type="entry name" value="PDZ"/>
</dbReference>
<dbReference type="EMBL" id="NGJU01000022">
    <property type="protein sequence ID" value="RST92514.1"/>
    <property type="molecule type" value="Genomic_DNA"/>
</dbReference>
<dbReference type="Pfam" id="PF01471">
    <property type="entry name" value="PG_binding_1"/>
    <property type="match status" value="1"/>
</dbReference>
<accession>A0A429ZFV9</accession>
<dbReference type="Gene3D" id="2.30.42.10">
    <property type="match status" value="1"/>
</dbReference>
<protein>
    <submittedName>
        <fullName evidence="8">Peptidase S41</fullName>
    </submittedName>
</protein>
<evidence type="ECO:0000256" key="5">
    <source>
        <dbReference type="RuleBase" id="RU004404"/>
    </source>
</evidence>
<dbReference type="Gene3D" id="3.30.750.44">
    <property type="match status" value="1"/>
</dbReference>
<dbReference type="Pfam" id="PF22694">
    <property type="entry name" value="CtpB_N-like"/>
    <property type="match status" value="1"/>
</dbReference>
<dbReference type="AlphaFoldDB" id="A0A429ZFV9"/>
<dbReference type="InterPro" id="IPR005151">
    <property type="entry name" value="Tail-specific_protease"/>
</dbReference>
<sequence>MDIKQERARQQSELTYPHGEDLAKVNATYETIVSNYVGDIDKNELINGAIKGMTTALDDPYSDYLVDDESEDLNETITGSFEGIGATMQVDGDQPKIAEPPIKDSPAEKAKLKANDLILKVDGKETAGQELTEVVSKIRGKKGTEVTLTIERDGKVFDVTLTRDTIPIETVFSNIDKNDKTVGNIRVATFTEHTSQEFHDAIVDLRKAGAKSFIIDMRQNPGGLLDQAAIMSSMFLKDGKTIVKFEDKNENKEQLVASKNLDGGFKVTEPTVVLVNEGSASASEIFAAALNESADIKVVGATTFGKGTMQNVQSLGNNSNLKLTTNKWLTPKGTWVNEKGLKPSVTVDFPSYYDSIPIDRSQSFKLGDTGEEIKNINLILNGLGYDVPKDSDSYSEQTEASIKEVQEKAKLEVTGSLDKETATAIEMALYEQIIKNDLIYEAGLKVLTK</sequence>
<dbReference type="Pfam" id="PF17820">
    <property type="entry name" value="PDZ_6"/>
    <property type="match status" value="1"/>
</dbReference>
<dbReference type="GO" id="GO:0006508">
    <property type="term" value="P:proteolysis"/>
    <property type="evidence" value="ECO:0007669"/>
    <property type="project" value="UniProtKB-KW"/>
</dbReference>
<dbReference type="SMART" id="SM00245">
    <property type="entry name" value="TSPc"/>
    <property type="match status" value="1"/>
</dbReference>
<organism evidence="8 9">
    <name type="scientific">Vagococcus salmoninarum</name>
    <dbReference type="NCBI Taxonomy" id="2739"/>
    <lineage>
        <taxon>Bacteria</taxon>
        <taxon>Bacillati</taxon>
        <taxon>Bacillota</taxon>
        <taxon>Bacilli</taxon>
        <taxon>Lactobacillales</taxon>
        <taxon>Enterococcaceae</taxon>
        <taxon>Vagococcus</taxon>
    </lineage>
</organism>
<keyword evidence="3 5" id="KW-0378">Hydrolase</keyword>
<dbReference type="InterPro" id="IPR036365">
    <property type="entry name" value="PGBD-like_sf"/>
</dbReference>
<dbReference type="CDD" id="cd06782">
    <property type="entry name" value="cpPDZ_CPP-like"/>
    <property type="match status" value="1"/>
</dbReference>
<dbReference type="Pfam" id="PF03572">
    <property type="entry name" value="Peptidase_S41"/>
    <property type="match status" value="1"/>
</dbReference>
<dbReference type="InterPro" id="IPR055210">
    <property type="entry name" value="CtpA/B_N"/>
</dbReference>
<feature type="domain" description="Tail specific protease" evidence="7">
    <location>
        <begin position="154"/>
        <end position="348"/>
    </location>
</feature>
<dbReference type="InterPro" id="IPR002477">
    <property type="entry name" value="Peptidoglycan-bd-like"/>
</dbReference>
<dbReference type="FunFam" id="2.30.42.10:FF:000063">
    <property type="entry name" value="Peptidase, S41 family"/>
    <property type="match status" value="1"/>
</dbReference>
<dbReference type="GO" id="GO:0007165">
    <property type="term" value="P:signal transduction"/>
    <property type="evidence" value="ECO:0007669"/>
    <property type="project" value="TreeGrafter"/>
</dbReference>
<dbReference type="InterPro" id="IPR004447">
    <property type="entry name" value="Peptidase_S41A"/>
</dbReference>
<dbReference type="PANTHER" id="PTHR32060:SF30">
    <property type="entry name" value="CARBOXY-TERMINAL PROCESSING PROTEASE CTPA"/>
    <property type="match status" value="1"/>
</dbReference>
<evidence type="ECO:0000313" key="8">
    <source>
        <dbReference type="EMBL" id="RST92514.1"/>
    </source>
</evidence>
<dbReference type="CDD" id="cd07560">
    <property type="entry name" value="Peptidase_S41_CPP"/>
    <property type="match status" value="1"/>
</dbReference>
<dbReference type="SMART" id="SM00228">
    <property type="entry name" value="PDZ"/>
    <property type="match status" value="1"/>
</dbReference>
<evidence type="ECO:0000256" key="3">
    <source>
        <dbReference type="ARBA" id="ARBA00022801"/>
    </source>
</evidence>
<dbReference type="InterPro" id="IPR029045">
    <property type="entry name" value="ClpP/crotonase-like_dom_sf"/>
</dbReference>
<dbReference type="Gene3D" id="1.10.101.10">
    <property type="entry name" value="PGBD-like superfamily/PGBD"/>
    <property type="match status" value="1"/>
</dbReference>
<evidence type="ECO:0000313" key="9">
    <source>
        <dbReference type="Proteomes" id="UP000287239"/>
    </source>
</evidence>
<dbReference type="GO" id="GO:0030288">
    <property type="term" value="C:outer membrane-bounded periplasmic space"/>
    <property type="evidence" value="ECO:0007669"/>
    <property type="project" value="TreeGrafter"/>
</dbReference>
<dbReference type="SUPFAM" id="SSF50156">
    <property type="entry name" value="PDZ domain-like"/>
    <property type="match status" value="1"/>
</dbReference>
<dbReference type="Proteomes" id="UP000287239">
    <property type="component" value="Unassembled WGS sequence"/>
</dbReference>
<evidence type="ECO:0000256" key="4">
    <source>
        <dbReference type="ARBA" id="ARBA00022825"/>
    </source>
</evidence>
<dbReference type="GO" id="GO:0008236">
    <property type="term" value="F:serine-type peptidase activity"/>
    <property type="evidence" value="ECO:0007669"/>
    <property type="project" value="UniProtKB-KW"/>
</dbReference>
<dbReference type="SUPFAM" id="SSF52096">
    <property type="entry name" value="ClpP/crotonase"/>
    <property type="match status" value="1"/>
</dbReference>
<reference evidence="8 9" key="1">
    <citation type="submission" date="2017-05" db="EMBL/GenBank/DDBJ databases">
        <title>Vagococcus spp. assemblies.</title>
        <authorList>
            <person name="Gulvik C.A."/>
        </authorList>
    </citation>
    <scope>NUCLEOTIDE SEQUENCE [LARGE SCALE GENOMIC DNA]</scope>
    <source>
        <strain evidence="8 9">NCFB 2777</strain>
    </source>
</reference>
<dbReference type="InterPro" id="IPR041489">
    <property type="entry name" value="PDZ_6"/>
</dbReference>
<evidence type="ECO:0000256" key="2">
    <source>
        <dbReference type="ARBA" id="ARBA00022670"/>
    </source>
</evidence>
<dbReference type="OrthoDB" id="9812068at2"/>